<dbReference type="Pfam" id="PF00497">
    <property type="entry name" value="SBP_bac_3"/>
    <property type="match status" value="2"/>
</dbReference>
<dbReference type="InterPro" id="IPR000160">
    <property type="entry name" value="GGDEF_dom"/>
</dbReference>
<dbReference type="CDD" id="cd01007">
    <property type="entry name" value="PBP2_BvgS_HisK_like"/>
    <property type="match status" value="1"/>
</dbReference>
<feature type="transmembrane region" description="Helical" evidence="3">
    <location>
        <begin position="544"/>
        <end position="564"/>
    </location>
</feature>
<organism evidence="6 7">
    <name type="scientific">Desulfopila aestuarii DSM 18488</name>
    <dbReference type="NCBI Taxonomy" id="1121416"/>
    <lineage>
        <taxon>Bacteria</taxon>
        <taxon>Pseudomonadati</taxon>
        <taxon>Thermodesulfobacteriota</taxon>
        <taxon>Desulfobulbia</taxon>
        <taxon>Desulfobulbales</taxon>
        <taxon>Desulfocapsaceae</taxon>
        <taxon>Desulfopila</taxon>
    </lineage>
</organism>
<dbReference type="NCBIfam" id="TIGR00254">
    <property type="entry name" value="GGDEF"/>
    <property type="match status" value="1"/>
</dbReference>
<evidence type="ECO:0000313" key="6">
    <source>
        <dbReference type="EMBL" id="SHO49263.1"/>
    </source>
</evidence>
<feature type="domain" description="GGDEF" evidence="5">
    <location>
        <begin position="621"/>
        <end position="750"/>
    </location>
</feature>
<dbReference type="Pfam" id="PF00990">
    <property type="entry name" value="GGDEF"/>
    <property type="match status" value="1"/>
</dbReference>
<evidence type="ECO:0000256" key="4">
    <source>
        <dbReference type="SAM" id="SignalP"/>
    </source>
</evidence>
<dbReference type="EC" id="2.7.7.65" evidence="1"/>
<gene>
    <name evidence="6" type="ORF">SAMN02745220_02765</name>
</gene>
<dbReference type="InterPro" id="IPR043128">
    <property type="entry name" value="Rev_trsase/Diguanyl_cyclase"/>
</dbReference>
<proteinExistence type="predicted"/>
<dbReference type="SUPFAM" id="SSF55073">
    <property type="entry name" value="Nucleotide cyclase"/>
    <property type="match status" value="1"/>
</dbReference>
<dbReference type="AlphaFoldDB" id="A0A1M7Y9F6"/>
<dbReference type="Proteomes" id="UP000184603">
    <property type="component" value="Unassembled WGS sequence"/>
</dbReference>
<evidence type="ECO:0000256" key="2">
    <source>
        <dbReference type="ARBA" id="ARBA00034247"/>
    </source>
</evidence>
<feature type="chain" id="PRO_5012952344" description="diguanylate cyclase" evidence="4">
    <location>
        <begin position="31"/>
        <end position="757"/>
    </location>
</feature>
<dbReference type="CDD" id="cd01949">
    <property type="entry name" value="GGDEF"/>
    <property type="match status" value="1"/>
</dbReference>
<dbReference type="RefSeq" id="WP_073614054.1">
    <property type="nucleotide sequence ID" value="NZ_FRFE01000013.1"/>
</dbReference>
<evidence type="ECO:0000313" key="7">
    <source>
        <dbReference type="Proteomes" id="UP000184603"/>
    </source>
</evidence>
<dbReference type="SMART" id="SM00062">
    <property type="entry name" value="PBPb"/>
    <property type="match status" value="2"/>
</dbReference>
<accession>A0A1M7Y9F6</accession>
<dbReference type="FunFam" id="3.30.70.270:FF:000001">
    <property type="entry name" value="Diguanylate cyclase domain protein"/>
    <property type="match status" value="1"/>
</dbReference>
<keyword evidence="3" id="KW-0472">Membrane</keyword>
<evidence type="ECO:0000256" key="3">
    <source>
        <dbReference type="SAM" id="Phobius"/>
    </source>
</evidence>
<dbReference type="SUPFAM" id="SSF53850">
    <property type="entry name" value="Periplasmic binding protein-like II"/>
    <property type="match status" value="2"/>
</dbReference>
<reference evidence="6 7" key="1">
    <citation type="submission" date="2016-12" db="EMBL/GenBank/DDBJ databases">
        <authorList>
            <person name="Song W.-J."/>
            <person name="Kurnit D.M."/>
        </authorList>
    </citation>
    <scope>NUCLEOTIDE SEQUENCE [LARGE SCALE GENOMIC DNA]</scope>
    <source>
        <strain evidence="6 7">DSM 18488</strain>
    </source>
</reference>
<keyword evidence="4" id="KW-0732">Signal</keyword>
<dbReference type="GO" id="GO:0052621">
    <property type="term" value="F:diguanylate cyclase activity"/>
    <property type="evidence" value="ECO:0007669"/>
    <property type="project" value="UniProtKB-EC"/>
</dbReference>
<keyword evidence="7" id="KW-1185">Reference proteome</keyword>
<dbReference type="InterPro" id="IPR001638">
    <property type="entry name" value="Solute-binding_3/MltF_N"/>
</dbReference>
<dbReference type="PROSITE" id="PS50887">
    <property type="entry name" value="GGDEF"/>
    <property type="match status" value="1"/>
</dbReference>
<protein>
    <recommendedName>
        <fullName evidence="1">diguanylate cyclase</fullName>
        <ecNumber evidence="1">2.7.7.65</ecNumber>
    </recommendedName>
</protein>
<dbReference type="InterPro" id="IPR050469">
    <property type="entry name" value="Diguanylate_Cyclase"/>
</dbReference>
<dbReference type="OrthoDB" id="9813903at2"/>
<name>A0A1M7Y9F6_9BACT</name>
<dbReference type="EMBL" id="FRFE01000013">
    <property type="protein sequence ID" value="SHO49263.1"/>
    <property type="molecule type" value="Genomic_DNA"/>
</dbReference>
<sequence length="757" mass="85285">MEQIFPALRAIWRRWFCCLIIICWASIAAAISNEPAGGENHPPETGGSPTPKIQLTPEEQTWLDAHPTITVSNEFDWPPFDFVISGTPQGFGIDLMNLLSERSGLRFQYINGFTWDELVEMFFQGKIDLLHSLSVTPEREEKAYFSPPYYHSKNVLILRRDAADTSELHDLEGKIIALPKGWSSIQFFKKNYPAVHIIEVESSRQALEYVDQGKVFATVEQEGIAAYFIKKFGFHDLKLSKWIDNDELQKTSSMHFAVLKNQPLLFAILNKALGTLQPEDMGRLEQKWFSREGRQIGDDDIGLTPTERTFLAEKRTITTCVLPDRMPLEAYHQNQLVGMTADFLEIFAERLGTSFTIIPTSSATESLKKVQSGECDIVPMVNETPDRRGYIDFTSSYLNYSVAIITREQEGFIGGLQDLAGKKVGIPIGEFTWESVPKNYPTVTFVAFPAATDCLLALASENIDAALLSLPVATYNIRHLGLNNLKVSGHSGLQDTIRIGVRKNAQQLHSVMSKVTRAISTKDVDSVYQKWVSLTFEHRLDYGLLWKILGGGSLLLGLILVWNWQLVRLNRKIARAHEELKIKTLELERISRTDTLTGLANRRHIEATLDGEIDRTRRYQRNLSIILIDLDNFKHVNDTYGHQVGDIVLVKFAEMLRSDIRASDVAGRWGGEEFLVVCPENDLAGATAQAEHLRQKLTEISFPVPGCQTASFGVACLARNESRDGLVRRADDALYRAKSLGRNRVENALTERKNDIP</sequence>
<dbReference type="STRING" id="1121416.SAMN02745220_02765"/>
<dbReference type="Gene3D" id="3.30.70.270">
    <property type="match status" value="1"/>
</dbReference>
<dbReference type="SMART" id="SM00267">
    <property type="entry name" value="GGDEF"/>
    <property type="match status" value="1"/>
</dbReference>
<dbReference type="PANTHER" id="PTHR45138:SF9">
    <property type="entry name" value="DIGUANYLATE CYCLASE DGCM-RELATED"/>
    <property type="match status" value="1"/>
</dbReference>
<keyword evidence="3" id="KW-1133">Transmembrane helix</keyword>
<evidence type="ECO:0000256" key="1">
    <source>
        <dbReference type="ARBA" id="ARBA00012528"/>
    </source>
</evidence>
<feature type="signal peptide" evidence="4">
    <location>
        <begin position="1"/>
        <end position="30"/>
    </location>
</feature>
<keyword evidence="3" id="KW-0812">Transmembrane</keyword>
<dbReference type="PANTHER" id="PTHR45138">
    <property type="entry name" value="REGULATORY COMPONENTS OF SENSORY TRANSDUCTION SYSTEM"/>
    <property type="match status" value="1"/>
</dbReference>
<dbReference type="InterPro" id="IPR029787">
    <property type="entry name" value="Nucleotide_cyclase"/>
</dbReference>
<dbReference type="Gene3D" id="3.40.190.10">
    <property type="entry name" value="Periplasmic binding protein-like II"/>
    <property type="match status" value="4"/>
</dbReference>
<evidence type="ECO:0000259" key="5">
    <source>
        <dbReference type="PROSITE" id="PS50887"/>
    </source>
</evidence>
<comment type="catalytic activity">
    <reaction evidence="2">
        <text>2 GTP = 3',3'-c-di-GMP + 2 diphosphate</text>
        <dbReference type="Rhea" id="RHEA:24898"/>
        <dbReference type="ChEBI" id="CHEBI:33019"/>
        <dbReference type="ChEBI" id="CHEBI:37565"/>
        <dbReference type="ChEBI" id="CHEBI:58805"/>
        <dbReference type="EC" id="2.7.7.65"/>
    </reaction>
</comment>